<keyword evidence="5" id="KW-0862">Zinc</keyword>
<evidence type="ECO:0000256" key="2">
    <source>
        <dbReference type="ARBA" id="ARBA00022692"/>
    </source>
</evidence>
<dbReference type="EMBL" id="SJDT01000001">
    <property type="protein sequence ID" value="TBW23695.1"/>
    <property type="molecule type" value="Genomic_DNA"/>
</dbReference>
<protein>
    <submittedName>
        <fullName evidence="7">Hemolysin III family protein</fullName>
    </submittedName>
</protein>
<feature type="binding site" evidence="5">
    <location>
        <position position="195"/>
    </location>
    <ligand>
        <name>Zn(2+)</name>
        <dbReference type="ChEBI" id="CHEBI:29105"/>
    </ligand>
</feature>
<comment type="subcellular location">
    <subcellularLocation>
        <location evidence="1">Membrane</location>
        <topology evidence="1">Multi-pass membrane protein</topology>
    </subcellularLocation>
</comment>
<sequence>MSRNDMIQKTRARGWIHLCTAPLAVANSIVLLCFSPNTAVATSIIVYGLAALALFGGSALYHIGNWQPKTKAILRRMDHANIFLLIAGTYTPLSGMLLEPGRAKLMLSIVWIGSALGILMHIFWLNAPRWLYVLLYILLGWVAVWFLPDFWNSGGPAIVWLLLAGGLAYTIGAICYAFRWPNPWPLHFGFHEFFHLGTVAGYACHAVAVWLALSTVW</sequence>
<organism evidence="7 8">
    <name type="scientific">Arcanobacterium bovis</name>
    <dbReference type="NCBI Taxonomy" id="2529275"/>
    <lineage>
        <taxon>Bacteria</taxon>
        <taxon>Bacillati</taxon>
        <taxon>Actinomycetota</taxon>
        <taxon>Actinomycetes</taxon>
        <taxon>Actinomycetales</taxon>
        <taxon>Actinomycetaceae</taxon>
        <taxon>Arcanobacterium</taxon>
    </lineage>
</organism>
<dbReference type="OrthoDB" id="9813689at2"/>
<dbReference type="InterPro" id="IPR004254">
    <property type="entry name" value="AdipoR/HlyIII-related"/>
</dbReference>
<dbReference type="AlphaFoldDB" id="A0A4Q9V235"/>
<keyword evidence="3 6" id="KW-1133">Transmembrane helix</keyword>
<dbReference type="GO" id="GO:0016020">
    <property type="term" value="C:membrane"/>
    <property type="evidence" value="ECO:0007669"/>
    <property type="project" value="UniProtKB-SubCell"/>
</dbReference>
<evidence type="ECO:0000256" key="5">
    <source>
        <dbReference type="PIRSR" id="PIRSR604254-1"/>
    </source>
</evidence>
<dbReference type="Pfam" id="PF03006">
    <property type="entry name" value="HlyIII"/>
    <property type="match status" value="1"/>
</dbReference>
<keyword evidence="4 6" id="KW-0472">Membrane</keyword>
<dbReference type="PANTHER" id="PTHR20855">
    <property type="entry name" value="ADIPOR/PROGESTIN RECEPTOR-RELATED"/>
    <property type="match status" value="1"/>
</dbReference>
<proteinExistence type="predicted"/>
<keyword evidence="2 6" id="KW-0812">Transmembrane</keyword>
<feature type="transmembrane region" description="Helical" evidence="6">
    <location>
        <begin position="190"/>
        <end position="213"/>
    </location>
</feature>
<feature type="transmembrane region" description="Helical" evidence="6">
    <location>
        <begin position="82"/>
        <end position="99"/>
    </location>
</feature>
<evidence type="ECO:0000256" key="4">
    <source>
        <dbReference type="ARBA" id="ARBA00023136"/>
    </source>
</evidence>
<dbReference type="GO" id="GO:0046872">
    <property type="term" value="F:metal ion binding"/>
    <property type="evidence" value="ECO:0007669"/>
    <property type="project" value="UniProtKB-KW"/>
</dbReference>
<evidence type="ECO:0000256" key="3">
    <source>
        <dbReference type="ARBA" id="ARBA00022989"/>
    </source>
</evidence>
<accession>A0A4Q9V235</accession>
<dbReference type="Proteomes" id="UP000293036">
    <property type="component" value="Unassembled WGS sequence"/>
</dbReference>
<name>A0A4Q9V235_9ACTO</name>
<dbReference type="RefSeq" id="WP_131279128.1">
    <property type="nucleotide sequence ID" value="NZ_JBHSLR010000009.1"/>
</dbReference>
<feature type="transmembrane region" description="Helical" evidence="6">
    <location>
        <begin position="38"/>
        <end position="61"/>
    </location>
</feature>
<feature type="transmembrane region" description="Helical" evidence="6">
    <location>
        <begin position="131"/>
        <end position="151"/>
    </location>
</feature>
<dbReference type="PANTHER" id="PTHR20855:SF3">
    <property type="entry name" value="LD03007P"/>
    <property type="match status" value="1"/>
</dbReference>
<evidence type="ECO:0000313" key="8">
    <source>
        <dbReference type="Proteomes" id="UP000293036"/>
    </source>
</evidence>
<feature type="binding site" evidence="5">
    <location>
        <position position="62"/>
    </location>
    <ligand>
        <name>Zn(2+)</name>
        <dbReference type="ChEBI" id="CHEBI:29105"/>
    </ligand>
</feature>
<evidence type="ECO:0000256" key="1">
    <source>
        <dbReference type="ARBA" id="ARBA00004141"/>
    </source>
</evidence>
<feature type="binding site" evidence="5">
    <location>
        <position position="191"/>
    </location>
    <ligand>
        <name>Zn(2+)</name>
        <dbReference type="ChEBI" id="CHEBI:29105"/>
    </ligand>
</feature>
<reference evidence="7 8" key="1">
    <citation type="submission" date="2019-02" db="EMBL/GenBank/DDBJ databases">
        <title>Arcanobacterium bovis sp. nov., isolated from the milk of a cow with mastitis.</title>
        <authorList>
            <person name="Sammra O."/>
            <person name="Foster G."/>
            <person name="Hassan A."/>
            <person name="Alssahen M."/>
            <person name="Laemmler C."/>
            <person name="Borowiak M."/>
            <person name="Malorny B."/>
            <person name="Abdulmawjood A."/>
        </authorList>
    </citation>
    <scope>NUCLEOTIDE SEQUENCE [LARGE SCALE GENOMIC DNA]</scope>
    <source>
        <strain evidence="7 8">C605018/01/1</strain>
    </source>
</reference>
<comment type="caution">
    <text evidence="7">The sequence shown here is derived from an EMBL/GenBank/DDBJ whole genome shotgun (WGS) entry which is preliminary data.</text>
</comment>
<feature type="transmembrane region" description="Helical" evidence="6">
    <location>
        <begin position="157"/>
        <end position="178"/>
    </location>
</feature>
<feature type="transmembrane region" description="Helical" evidence="6">
    <location>
        <begin position="12"/>
        <end position="32"/>
    </location>
</feature>
<keyword evidence="5" id="KW-0479">Metal-binding</keyword>
<keyword evidence="8" id="KW-1185">Reference proteome</keyword>
<gene>
    <name evidence="7" type="ORF">EZJ44_00705</name>
</gene>
<feature type="transmembrane region" description="Helical" evidence="6">
    <location>
        <begin position="105"/>
        <end position="124"/>
    </location>
</feature>
<evidence type="ECO:0000256" key="6">
    <source>
        <dbReference type="SAM" id="Phobius"/>
    </source>
</evidence>
<evidence type="ECO:0000313" key="7">
    <source>
        <dbReference type="EMBL" id="TBW23695.1"/>
    </source>
</evidence>